<dbReference type="InterPro" id="IPR045239">
    <property type="entry name" value="bHLH95_bHLH"/>
</dbReference>
<keyword evidence="6" id="KW-0804">Transcription</keyword>
<keyword evidence="7" id="KW-0539">Nucleus</keyword>
<evidence type="ECO:0000256" key="6">
    <source>
        <dbReference type="ARBA" id="ARBA00023163"/>
    </source>
</evidence>
<protein>
    <submittedName>
        <fullName evidence="10">Transcription factor bHLH110 isoform X1</fullName>
    </submittedName>
</protein>
<dbReference type="EMBL" id="MK302287">
    <property type="protein sequence ID" value="QDF82355.1"/>
    <property type="molecule type" value="mRNA"/>
</dbReference>
<proteinExistence type="evidence at transcript level"/>
<evidence type="ECO:0000256" key="7">
    <source>
        <dbReference type="ARBA" id="ARBA00023242"/>
    </source>
</evidence>
<evidence type="ECO:0000313" key="10">
    <source>
        <dbReference type="EMBL" id="QDF82355.1"/>
    </source>
</evidence>
<evidence type="ECO:0000256" key="1">
    <source>
        <dbReference type="ARBA" id="ARBA00004123"/>
    </source>
</evidence>
<dbReference type="PANTHER" id="PTHR16223">
    <property type="entry name" value="TRANSCRIPTION FACTOR BHLH83-RELATED"/>
    <property type="match status" value="1"/>
</dbReference>
<dbReference type="PANTHER" id="PTHR16223:SF56">
    <property type="entry name" value="TRANSCRIPTION FACTOR BHLH110"/>
    <property type="match status" value="1"/>
</dbReference>
<evidence type="ECO:0000256" key="5">
    <source>
        <dbReference type="ARBA" id="ARBA00023125"/>
    </source>
</evidence>
<evidence type="ECO:0000256" key="3">
    <source>
        <dbReference type="ARBA" id="ARBA00011738"/>
    </source>
</evidence>
<evidence type="ECO:0000256" key="8">
    <source>
        <dbReference type="SAM" id="MobiDB-lite"/>
    </source>
</evidence>
<feature type="domain" description="BHLH" evidence="9">
    <location>
        <begin position="250"/>
        <end position="299"/>
    </location>
</feature>
<evidence type="ECO:0000256" key="4">
    <source>
        <dbReference type="ARBA" id="ARBA00023015"/>
    </source>
</evidence>
<comment type="subcellular location">
    <subcellularLocation>
        <location evidence="1">Nucleus</location>
    </subcellularLocation>
</comment>
<dbReference type="GO" id="GO:0000978">
    <property type="term" value="F:RNA polymerase II cis-regulatory region sequence-specific DNA binding"/>
    <property type="evidence" value="ECO:0007669"/>
    <property type="project" value="TreeGrafter"/>
</dbReference>
<keyword evidence="5" id="KW-0238">DNA-binding</keyword>
<reference evidence="10" key="1">
    <citation type="journal article" date="2017" name="BMC Genomics">
        <title>Integrated mRNA and microRNA transcriptome variations in the multi-tepal mutant provide insights into the floral patterning of the orchid Cymbidium goeringii.</title>
        <authorList>
            <person name="Yang F."/>
            <person name="Zhu G."/>
            <person name="Wang Z."/>
            <person name="Liu H."/>
            <person name="Xu Q."/>
            <person name="Huang D."/>
            <person name="Zhao C."/>
        </authorList>
    </citation>
    <scope>NUCLEOTIDE SEQUENCE</scope>
</reference>
<comment type="similarity">
    <text evidence="2">Belongs to the bHLH protein family.</text>
</comment>
<dbReference type="CDD" id="cd11393">
    <property type="entry name" value="bHLH_AtbHLH_like"/>
    <property type="match status" value="1"/>
</dbReference>
<dbReference type="Gene3D" id="4.10.280.10">
    <property type="entry name" value="Helix-loop-helix DNA-binding domain"/>
    <property type="match status" value="1"/>
</dbReference>
<dbReference type="InterPro" id="IPR045843">
    <property type="entry name" value="IND-like"/>
</dbReference>
<sequence>MESSNMLDLHHHAEELFFLHASTTPVWNQDPLLNGIELIPSISRTALSSSRDEQHVIDPASFTSSHHMVHDLGLQWSSHSQHSTQQIHLAKIKEEHSLESFLKLEQHQLSSAVKHEERTELHDLSSYQPSPPPLAHGNLGFDPLSFGMVLPSLNVQSTYLPSLETSIALDVEALDILASARIGRIAPCEFSNTTFVDSMYYGLPHQLHSPAHGGFINIQEIPPSLNGLTEGKRANCSGMDHLKPAKKPRFDSRPSLPPFKVRKEKLGDRIAALQQLVAPFGKTDTASVLMEAIGYIKFLQDQVETLSVPYMRPSSNKKLSTTEEASTINERDDSKPDLRSRGLCLVPLSFTSYVTNDNAVWSPPNFR</sequence>
<dbReference type="AlphaFoldDB" id="A0A4Y6JKS3"/>
<dbReference type="GO" id="GO:0005634">
    <property type="term" value="C:nucleus"/>
    <property type="evidence" value="ECO:0007669"/>
    <property type="project" value="UniProtKB-SubCell"/>
</dbReference>
<dbReference type="InterPro" id="IPR036638">
    <property type="entry name" value="HLH_DNA-bd_sf"/>
</dbReference>
<name>A0A4Y6JKS3_9ASPA</name>
<comment type="subunit">
    <text evidence="3">Homodimer.</text>
</comment>
<keyword evidence="4" id="KW-0805">Transcription regulation</keyword>
<organism evidence="10">
    <name type="scientific">Cymbidium goeringii</name>
    <dbReference type="NCBI Taxonomy" id="112607"/>
    <lineage>
        <taxon>Eukaryota</taxon>
        <taxon>Viridiplantae</taxon>
        <taxon>Streptophyta</taxon>
        <taxon>Embryophyta</taxon>
        <taxon>Tracheophyta</taxon>
        <taxon>Spermatophyta</taxon>
        <taxon>Magnoliopsida</taxon>
        <taxon>Liliopsida</taxon>
        <taxon>Asparagales</taxon>
        <taxon>Orchidaceae</taxon>
        <taxon>Epidendroideae</taxon>
        <taxon>Cymbidieae</taxon>
        <taxon>Cymbidiinae</taxon>
        <taxon>Cymbidium</taxon>
    </lineage>
</organism>
<evidence type="ECO:0000259" key="9">
    <source>
        <dbReference type="PROSITE" id="PS50888"/>
    </source>
</evidence>
<dbReference type="GO" id="GO:0000981">
    <property type="term" value="F:DNA-binding transcription factor activity, RNA polymerase II-specific"/>
    <property type="evidence" value="ECO:0007669"/>
    <property type="project" value="TreeGrafter"/>
</dbReference>
<reference evidence="10" key="2">
    <citation type="submission" date="2018-12" db="EMBL/GenBank/DDBJ databases">
        <authorList>
            <person name="Yang F."/>
            <person name="Zhu G."/>
            <person name="Wei Y."/>
        </authorList>
    </citation>
    <scope>NUCLEOTIDE SEQUENCE</scope>
</reference>
<dbReference type="SUPFAM" id="SSF47459">
    <property type="entry name" value="HLH, helix-loop-helix DNA-binding domain"/>
    <property type="match status" value="1"/>
</dbReference>
<evidence type="ECO:0000256" key="2">
    <source>
        <dbReference type="ARBA" id="ARBA00005510"/>
    </source>
</evidence>
<dbReference type="InterPro" id="IPR011598">
    <property type="entry name" value="bHLH_dom"/>
</dbReference>
<accession>A0A4Y6JKS3</accession>
<feature type="region of interest" description="Disordered" evidence="8">
    <location>
        <begin position="313"/>
        <end position="336"/>
    </location>
</feature>
<dbReference type="FunFam" id="4.10.280.10:FF:000032">
    <property type="entry name" value="Transcription factor bHLH123 family"/>
    <property type="match status" value="1"/>
</dbReference>
<dbReference type="GO" id="GO:0046983">
    <property type="term" value="F:protein dimerization activity"/>
    <property type="evidence" value="ECO:0007669"/>
    <property type="project" value="InterPro"/>
</dbReference>
<feature type="compositionally biased region" description="Polar residues" evidence="8">
    <location>
        <begin position="313"/>
        <end position="328"/>
    </location>
</feature>
<dbReference type="PROSITE" id="PS50888">
    <property type="entry name" value="BHLH"/>
    <property type="match status" value="1"/>
</dbReference>